<organism evidence="2 3">
    <name type="scientific">Patella caerulea</name>
    <name type="common">Rayed Mediterranean limpet</name>
    <dbReference type="NCBI Taxonomy" id="87958"/>
    <lineage>
        <taxon>Eukaryota</taxon>
        <taxon>Metazoa</taxon>
        <taxon>Spiralia</taxon>
        <taxon>Lophotrochozoa</taxon>
        <taxon>Mollusca</taxon>
        <taxon>Gastropoda</taxon>
        <taxon>Patellogastropoda</taxon>
        <taxon>Patelloidea</taxon>
        <taxon>Patellidae</taxon>
        <taxon>Patella</taxon>
    </lineage>
</organism>
<feature type="chain" id="PRO_5042897491" evidence="1">
    <location>
        <begin position="25"/>
        <end position="167"/>
    </location>
</feature>
<keyword evidence="1" id="KW-0732">Signal</keyword>
<sequence>MDILRGGLYVLLFLCVSLCYYAFGDESSHPERYHDESFPQKMVVFGRIITCGNITQGLFPSKTWTCADISVNGANLAYGYNIGSLGVVECQETKGKHEFATLCRELLSIIGVKTPLWAVYIPKATCGKDPRNRAILTKTSNSEFIWEDREPGFGYIHTIQCMVKHDL</sequence>
<dbReference type="EMBL" id="JAZGQO010000018">
    <property type="protein sequence ID" value="KAK6168184.1"/>
    <property type="molecule type" value="Genomic_DNA"/>
</dbReference>
<feature type="signal peptide" evidence="1">
    <location>
        <begin position="1"/>
        <end position="24"/>
    </location>
</feature>
<reference evidence="2 3" key="1">
    <citation type="submission" date="2024-01" db="EMBL/GenBank/DDBJ databases">
        <title>The genome of the rayed Mediterranean limpet Patella caerulea (Linnaeus, 1758).</title>
        <authorList>
            <person name="Anh-Thu Weber A."/>
            <person name="Halstead-Nussloch G."/>
        </authorList>
    </citation>
    <scope>NUCLEOTIDE SEQUENCE [LARGE SCALE GENOMIC DNA]</scope>
    <source>
        <strain evidence="2">AATW-2023a</strain>
        <tissue evidence="2">Whole specimen</tissue>
    </source>
</reference>
<evidence type="ECO:0000256" key="1">
    <source>
        <dbReference type="SAM" id="SignalP"/>
    </source>
</evidence>
<protein>
    <submittedName>
        <fullName evidence="2">Uncharacterized protein</fullName>
    </submittedName>
</protein>
<gene>
    <name evidence="2" type="ORF">SNE40_022062</name>
</gene>
<evidence type="ECO:0000313" key="2">
    <source>
        <dbReference type="EMBL" id="KAK6168184.1"/>
    </source>
</evidence>
<dbReference type="Proteomes" id="UP001347796">
    <property type="component" value="Unassembled WGS sequence"/>
</dbReference>
<keyword evidence="3" id="KW-1185">Reference proteome</keyword>
<dbReference type="AlphaFoldDB" id="A0AAN8IZL7"/>
<proteinExistence type="predicted"/>
<name>A0AAN8IZL7_PATCE</name>
<comment type="caution">
    <text evidence="2">The sequence shown here is derived from an EMBL/GenBank/DDBJ whole genome shotgun (WGS) entry which is preliminary data.</text>
</comment>
<evidence type="ECO:0000313" key="3">
    <source>
        <dbReference type="Proteomes" id="UP001347796"/>
    </source>
</evidence>
<accession>A0AAN8IZL7</accession>